<dbReference type="Proteomes" id="UP000256964">
    <property type="component" value="Unassembled WGS sequence"/>
</dbReference>
<dbReference type="EMBL" id="KZ857435">
    <property type="protein sequence ID" value="RDX45700.1"/>
    <property type="molecule type" value="Genomic_DNA"/>
</dbReference>
<evidence type="ECO:0000313" key="3">
    <source>
        <dbReference type="Proteomes" id="UP000256964"/>
    </source>
</evidence>
<gene>
    <name evidence="2" type="ORF">OH76DRAFT_1407894</name>
</gene>
<reference evidence="2 3" key="1">
    <citation type="journal article" date="2018" name="Biotechnol. Biofuels">
        <title>Integrative visual omics of the white-rot fungus Polyporus brumalis exposes the biotechnological potential of its oxidative enzymes for delignifying raw plant biomass.</title>
        <authorList>
            <person name="Miyauchi S."/>
            <person name="Rancon A."/>
            <person name="Drula E."/>
            <person name="Hage H."/>
            <person name="Chaduli D."/>
            <person name="Favel A."/>
            <person name="Grisel S."/>
            <person name="Henrissat B."/>
            <person name="Herpoel-Gimbert I."/>
            <person name="Ruiz-Duenas F.J."/>
            <person name="Chevret D."/>
            <person name="Hainaut M."/>
            <person name="Lin J."/>
            <person name="Wang M."/>
            <person name="Pangilinan J."/>
            <person name="Lipzen A."/>
            <person name="Lesage-Meessen L."/>
            <person name="Navarro D."/>
            <person name="Riley R."/>
            <person name="Grigoriev I.V."/>
            <person name="Zhou S."/>
            <person name="Raouche S."/>
            <person name="Rosso M.N."/>
        </authorList>
    </citation>
    <scope>NUCLEOTIDE SEQUENCE [LARGE SCALE GENOMIC DNA]</scope>
    <source>
        <strain evidence="2 3">BRFM 1820</strain>
    </source>
</reference>
<protein>
    <submittedName>
        <fullName evidence="2">Uncharacterized protein</fullName>
    </submittedName>
</protein>
<sequence length="148" mass="16412">MSPTQRCVHSHAHASTLRYKAEAYRMRCFRMSTDHNISHNPRTMIQPNSNMYATGRLSSYTTGNTPSQQRKQYTNASADGSRKMQGVPLGRTASLTTPESMAPLHPDTVHSKRKTTLGDKVIGTAESLAGRVVKNQGMIQRGHIRKGM</sequence>
<evidence type="ECO:0000313" key="2">
    <source>
        <dbReference type="EMBL" id="RDX45700.1"/>
    </source>
</evidence>
<evidence type="ECO:0000256" key="1">
    <source>
        <dbReference type="SAM" id="MobiDB-lite"/>
    </source>
</evidence>
<proteinExistence type="predicted"/>
<organism evidence="2 3">
    <name type="scientific">Lentinus brumalis</name>
    <dbReference type="NCBI Taxonomy" id="2498619"/>
    <lineage>
        <taxon>Eukaryota</taxon>
        <taxon>Fungi</taxon>
        <taxon>Dikarya</taxon>
        <taxon>Basidiomycota</taxon>
        <taxon>Agaricomycotina</taxon>
        <taxon>Agaricomycetes</taxon>
        <taxon>Polyporales</taxon>
        <taxon>Polyporaceae</taxon>
        <taxon>Lentinus</taxon>
    </lineage>
</organism>
<keyword evidence="3" id="KW-1185">Reference proteome</keyword>
<name>A0A371CZI2_9APHY</name>
<dbReference type="OrthoDB" id="3170343at2759"/>
<accession>A0A371CZI2</accession>
<dbReference type="AlphaFoldDB" id="A0A371CZI2"/>
<feature type="region of interest" description="Disordered" evidence="1">
    <location>
        <begin position="39"/>
        <end position="86"/>
    </location>
</feature>
<feature type="compositionally biased region" description="Polar residues" evidence="1">
    <location>
        <begin position="39"/>
        <end position="78"/>
    </location>
</feature>